<dbReference type="InterPro" id="IPR037045">
    <property type="entry name" value="S8pro/Inhibitor_I9_sf"/>
</dbReference>
<comment type="caution">
    <text evidence="6">Lacks conserved residue(s) required for the propagation of feature annotation.</text>
</comment>
<comment type="caution">
    <text evidence="10">The sequence shown here is derived from an EMBL/GenBank/DDBJ whole genome shotgun (WGS) entry which is preliminary data.</text>
</comment>
<dbReference type="PROSITE" id="PS51892">
    <property type="entry name" value="SUBTILASE"/>
    <property type="match status" value="1"/>
</dbReference>
<dbReference type="GO" id="GO:0004252">
    <property type="term" value="F:serine-type endopeptidase activity"/>
    <property type="evidence" value="ECO:0007669"/>
    <property type="project" value="InterPro"/>
</dbReference>
<sequence>MMKPRNVVLTAILMAIICYPYVAADWKHNYKTYIVHMDKSVMPSPFSDHLHWYHTTMRSVSKSTNMLYAYNKVMHGFTTRLTVDEAKLLKQQHGIVSIQEEPVYQLHTTRSSEFLGLERLEDVMLPESNSGSDVIVGVLDTGVWPGSKSLDDTGFGPIPSRWKGKCENSTGFNESSCNRKLIGARYFLKAYEASLNGTFDENVESRSPVDDDGHGTHCVTTAVGSAVSDASLFGYAKGTARGVAPRARLAVYKACWLRGCRGSDVLAAFETAIADGVDIISMSAGSNGEFFSDPFSYGAFKAVSHGIFVSTSAGNNRPTGPEPLSNVAPWVITVGASSLDRDFPGYISLGNGKKFSGVSLYSSDQLPLSGSMVPLVFAGNISNITNSNLCFPGSLPLLVQALVYTHSQCTHVYMF</sequence>
<keyword evidence="5" id="KW-0720">Serine protease</keyword>
<evidence type="ECO:0000259" key="9">
    <source>
        <dbReference type="Pfam" id="PF05922"/>
    </source>
</evidence>
<dbReference type="FunFam" id="3.30.70.80:FF:000003">
    <property type="entry name" value="Subtilisin-like protease SBT1.9"/>
    <property type="match status" value="1"/>
</dbReference>
<dbReference type="InterPro" id="IPR010259">
    <property type="entry name" value="S8pro/Inhibitor_I9"/>
</dbReference>
<dbReference type="AlphaFoldDB" id="A0AAD8NZF3"/>
<dbReference type="PANTHER" id="PTHR10795">
    <property type="entry name" value="PROPROTEIN CONVERTASE SUBTILISIN/KEXIN"/>
    <property type="match status" value="1"/>
</dbReference>
<dbReference type="PRINTS" id="PR00723">
    <property type="entry name" value="SUBTILISIN"/>
</dbReference>
<keyword evidence="3 7" id="KW-0732">Signal</keyword>
<evidence type="ECO:0000256" key="5">
    <source>
        <dbReference type="ARBA" id="ARBA00022825"/>
    </source>
</evidence>
<dbReference type="Pfam" id="PF00082">
    <property type="entry name" value="Peptidase_S8"/>
    <property type="match status" value="1"/>
</dbReference>
<comment type="similarity">
    <text evidence="1 6">Belongs to the peptidase S8 family.</text>
</comment>
<evidence type="ECO:0000256" key="2">
    <source>
        <dbReference type="ARBA" id="ARBA00022670"/>
    </source>
</evidence>
<dbReference type="InterPro" id="IPR000209">
    <property type="entry name" value="Peptidase_S8/S53_dom"/>
</dbReference>
<dbReference type="SUPFAM" id="SSF52743">
    <property type="entry name" value="Subtilisin-like"/>
    <property type="match status" value="1"/>
</dbReference>
<dbReference type="InterPro" id="IPR036852">
    <property type="entry name" value="Peptidase_S8/S53_dom_sf"/>
</dbReference>
<dbReference type="Pfam" id="PF05922">
    <property type="entry name" value="Inhibitor_I9"/>
    <property type="match status" value="1"/>
</dbReference>
<proteinExistence type="inferred from homology"/>
<feature type="signal peptide" evidence="7">
    <location>
        <begin position="1"/>
        <end position="24"/>
    </location>
</feature>
<feature type="domain" description="Peptidase S8/S53" evidence="8">
    <location>
        <begin position="131"/>
        <end position="361"/>
    </location>
</feature>
<evidence type="ECO:0000256" key="1">
    <source>
        <dbReference type="ARBA" id="ARBA00011073"/>
    </source>
</evidence>
<evidence type="ECO:0000313" key="10">
    <source>
        <dbReference type="EMBL" id="KAK1433440.1"/>
    </source>
</evidence>
<evidence type="ECO:0000256" key="7">
    <source>
        <dbReference type="SAM" id="SignalP"/>
    </source>
</evidence>
<evidence type="ECO:0000259" key="8">
    <source>
        <dbReference type="Pfam" id="PF00082"/>
    </source>
</evidence>
<protein>
    <submittedName>
        <fullName evidence="10">Uncharacterized protein</fullName>
    </submittedName>
</protein>
<evidence type="ECO:0000256" key="4">
    <source>
        <dbReference type="ARBA" id="ARBA00022801"/>
    </source>
</evidence>
<dbReference type="GO" id="GO:0006508">
    <property type="term" value="P:proteolysis"/>
    <property type="evidence" value="ECO:0007669"/>
    <property type="project" value="UniProtKB-KW"/>
</dbReference>
<dbReference type="InterPro" id="IPR045051">
    <property type="entry name" value="SBT"/>
</dbReference>
<dbReference type="EMBL" id="JAUHHV010000002">
    <property type="protein sequence ID" value="KAK1433440.1"/>
    <property type="molecule type" value="Genomic_DNA"/>
</dbReference>
<organism evidence="10 11">
    <name type="scientific">Tagetes erecta</name>
    <name type="common">African marigold</name>
    <dbReference type="NCBI Taxonomy" id="13708"/>
    <lineage>
        <taxon>Eukaryota</taxon>
        <taxon>Viridiplantae</taxon>
        <taxon>Streptophyta</taxon>
        <taxon>Embryophyta</taxon>
        <taxon>Tracheophyta</taxon>
        <taxon>Spermatophyta</taxon>
        <taxon>Magnoliopsida</taxon>
        <taxon>eudicotyledons</taxon>
        <taxon>Gunneridae</taxon>
        <taxon>Pentapetalae</taxon>
        <taxon>asterids</taxon>
        <taxon>campanulids</taxon>
        <taxon>Asterales</taxon>
        <taxon>Asteraceae</taxon>
        <taxon>Asteroideae</taxon>
        <taxon>Heliantheae alliance</taxon>
        <taxon>Tageteae</taxon>
        <taxon>Tagetes</taxon>
    </lineage>
</organism>
<evidence type="ECO:0000256" key="6">
    <source>
        <dbReference type="PROSITE-ProRule" id="PRU01240"/>
    </source>
</evidence>
<dbReference type="InterPro" id="IPR015500">
    <property type="entry name" value="Peptidase_S8_subtilisin-rel"/>
</dbReference>
<keyword evidence="4" id="KW-0378">Hydrolase</keyword>
<feature type="domain" description="Inhibitor I9" evidence="9">
    <location>
        <begin position="32"/>
        <end position="107"/>
    </location>
</feature>
<accession>A0AAD8NZF3</accession>
<keyword evidence="2" id="KW-0645">Protease</keyword>
<evidence type="ECO:0000256" key="3">
    <source>
        <dbReference type="ARBA" id="ARBA00022729"/>
    </source>
</evidence>
<feature type="chain" id="PRO_5042220690" evidence="7">
    <location>
        <begin position="25"/>
        <end position="415"/>
    </location>
</feature>
<dbReference type="InterPro" id="IPR034197">
    <property type="entry name" value="Peptidases_S8_3"/>
</dbReference>
<keyword evidence="11" id="KW-1185">Reference proteome</keyword>
<reference evidence="10" key="1">
    <citation type="journal article" date="2023" name="bioRxiv">
        <title>Improved chromosome-level genome assembly for marigold (Tagetes erecta).</title>
        <authorList>
            <person name="Jiang F."/>
            <person name="Yuan L."/>
            <person name="Wang S."/>
            <person name="Wang H."/>
            <person name="Xu D."/>
            <person name="Wang A."/>
            <person name="Fan W."/>
        </authorList>
    </citation>
    <scope>NUCLEOTIDE SEQUENCE</scope>
    <source>
        <strain evidence="10">WSJ</strain>
        <tissue evidence="10">Leaf</tissue>
    </source>
</reference>
<dbReference type="CDD" id="cd04852">
    <property type="entry name" value="Peptidases_S8_3"/>
    <property type="match status" value="1"/>
</dbReference>
<dbReference type="Gene3D" id="3.40.50.200">
    <property type="entry name" value="Peptidase S8/S53 domain"/>
    <property type="match status" value="1"/>
</dbReference>
<evidence type="ECO:0000313" key="11">
    <source>
        <dbReference type="Proteomes" id="UP001229421"/>
    </source>
</evidence>
<gene>
    <name evidence="10" type="ORF">QVD17_10350</name>
</gene>
<dbReference type="Proteomes" id="UP001229421">
    <property type="component" value="Unassembled WGS sequence"/>
</dbReference>
<dbReference type="Gene3D" id="3.30.70.80">
    <property type="entry name" value="Peptidase S8 propeptide/proteinase inhibitor I9"/>
    <property type="match status" value="1"/>
</dbReference>
<name>A0AAD8NZF3_TARER</name>